<dbReference type="FunFam" id="3.40.50.880:FF:000033">
    <property type="entry name" value="Glutamine amidotransferase class-I"/>
    <property type="match status" value="1"/>
</dbReference>
<keyword evidence="2" id="KW-0808">Transferase</keyword>
<evidence type="ECO:0000313" key="3">
    <source>
        <dbReference type="Proteomes" id="UP000600774"/>
    </source>
</evidence>
<protein>
    <submittedName>
        <fullName evidence="2">Amidotransferase</fullName>
    </submittedName>
</protein>
<dbReference type="InterPro" id="IPR017926">
    <property type="entry name" value="GATASE"/>
</dbReference>
<dbReference type="EMBL" id="DUJU01000081">
    <property type="protein sequence ID" value="HIH93837.1"/>
    <property type="molecule type" value="Genomic_DNA"/>
</dbReference>
<dbReference type="CDD" id="cd01741">
    <property type="entry name" value="GATase1_1"/>
    <property type="match status" value="1"/>
</dbReference>
<dbReference type="PROSITE" id="PS51273">
    <property type="entry name" value="GATASE_TYPE_1"/>
    <property type="match status" value="1"/>
</dbReference>
<proteinExistence type="predicted"/>
<dbReference type="GO" id="GO:0016740">
    <property type="term" value="F:transferase activity"/>
    <property type="evidence" value="ECO:0007669"/>
    <property type="project" value="UniProtKB-KW"/>
</dbReference>
<feature type="domain" description="Glutamine amidotransferase" evidence="1">
    <location>
        <begin position="42"/>
        <end position="186"/>
    </location>
</feature>
<dbReference type="Gene3D" id="3.40.50.880">
    <property type="match status" value="1"/>
</dbReference>
<evidence type="ECO:0000259" key="1">
    <source>
        <dbReference type="Pfam" id="PF00117"/>
    </source>
</evidence>
<accession>A0A832SHN2</accession>
<dbReference type="Pfam" id="PF00117">
    <property type="entry name" value="GATase"/>
    <property type="match status" value="1"/>
</dbReference>
<dbReference type="SUPFAM" id="SSF52317">
    <property type="entry name" value="Class I glutamine amidotransferase-like"/>
    <property type="match status" value="1"/>
</dbReference>
<dbReference type="InterPro" id="IPR044992">
    <property type="entry name" value="ChyE-like"/>
</dbReference>
<dbReference type="PANTHER" id="PTHR42695">
    <property type="entry name" value="GLUTAMINE AMIDOTRANSFERASE YLR126C-RELATED"/>
    <property type="match status" value="1"/>
</dbReference>
<gene>
    <name evidence="2" type="ORF">HA338_07255</name>
</gene>
<name>A0A832SHN2_9EURY</name>
<dbReference type="GO" id="GO:0005829">
    <property type="term" value="C:cytosol"/>
    <property type="evidence" value="ECO:0007669"/>
    <property type="project" value="TreeGrafter"/>
</dbReference>
<sequence>MEIHCLLHLENETLGSIGTWVSLKGHRLTKTLLYENPVFPEPEEFDLLLIMGGTMSVYQEEEFPWLKPEKEFVKKVIDAGKPVLGSCFGAQLIAEVLGGKVTRNRFKEIGWHRVKAPAGENLNSKAELNSELPSCLFPEFTAFMWHGDTFEIPAGAVRLFESEACPNQGFIYRENVLGLQFHPEADRQWIRNLIEDSGHELVEGKFIQPEEEILRHEHLLEDSQSIAFSLMDWFEKKCEKLKLNQKLK</sequence>
<dbReference type="InterPro" id="IPR029062">
    <property type="entry name" value="Class_I_gatase-like"/>
</dbReference>
<dbReference type="GeneID" id="1473039"/>
<evidence type="ECO:0000313" key="2">
    <source>
        <dbReference type="EMBL" id="HIH93837.1"/>
    </source>
</evidence>
<dbReference type="OMA" id="TSMLHWH"/>
<comment type="caution">
    <text evidence="2">The sequence shown here is derived from an EMBL/GenBank/DDBJ whole genome shotgun (WGS) entry which is preliminary data.</text>
</comment>
<organism evidence="2 3">
    <name type="scientific">Methanosarcina acetivorans</name>
    <dbReference type="NCBI Taxonomy" id="2214"/>
    <lineage>
        <taxon>Archaea</taxon>
        <taxon>Methanobacteriati</taxon>
        <taxon>Methanobacteriota</taxon>
        <taxon>Stenosarchaea group</taxon>
        <taxon>Methanomicrobia</taxon>
        <taxon>Methanosarcinales</taxon>
        <taxon>Methanosarcinaceae</taxon>
        <taxon>Methanosarcina</taxon>
    </lineage>
</organism>
<dbReference type="RefSeq" id="WP_011021175.1">
    <property type="nucleotide sequence ID" value="NZ_DUJU01000081.1"/>
</dbReference>
<dbReference type="PANTHER" id="PTHR42695:SF5">
    <property type="entry name" value="GLUTAMINE AMIDOTRANSFERASE YLR126C-RELATED"/>
    <property type="match status" value="1"/>
</dbReference>
<dbReference type="Proteomes" id="UP000600774">
    <property type="component" value="Unassembled WGS sequence"/>
</dbReference>
<reference evidence="2" key="1">
    <citation type="journal article" date="2020" name="bioRxiv">
        <title>A rank-normalized archaeal taxonomy based on genome phylogeny resolves widespread incomplete and uneven classifications.</title>
        <authorList>
            <person name="Rinke C."/>
            <person name="Chuvochina M."/>
            <person name="Mussig A.J."/>
            <person name="Chaumeil P.-A."/>
            <person name="Waite D.W."/>
            <person name="Whitman W.B."/>
            <person name="Parks D.H."/>
            <person name="Hugenholtz P."/>
        </authorList>
    </citation>
    <scope>NUCLEOTIDE SEQUENCE</scope>
    <source>
        <strain evidence="2">UBA8876</strain>
    </source>
</reference>
<dbReference type="AlphaFoldDB" id="A0A832SHN2"/>